<dbReference type="PANTHER" id="PTHR46401">
    <property type="entry name" value="GLYCOSYLTRANSFERASE WBBK-RELATED"/>
    <property type="match status" value="1"/>
</dbReference>
<dbReference type="EMBL" id="WMBT01000007">
    <property type="protein sequence ID" value="MTE01142.1"/>
    <property type="molecule type" value="Genomic_DNA"/>
</dbReference>
<dbReference type="PANTHER" id="PTHR46401:SF2">
    <property type="entry name" value="GLYCOSYLTRANSFERASE WBBK-RELATED"/>
    <property type="match status" value="1"/>
</dbReference>
<dbReference type="Pfam" id="PF13692">
    <property type="entry name" value="Glyco_trans_1_4"/>
    <property type="match status" value="1"/>
</dbReference>
<evidence type="ECO:0000313" key="4">
    <source>
        <dbReference type="Proteomes" id="UP000481417"/>
    </source>
</evidence>
<keyword evidence="4" id="KW-1185">Reference proteome</keyword>
<gene>
    <name evidence="3" type="ORF">GIY56_12670</name>
</gene>
<dbReference type="AlphaFoldDB" id="A0A6L6HS44"/>
<dbReference type="InterPro" id="IPR022623">
    <property type="entry name" value="Glyco_trans_4"/>
</dbReference>
<evidence type="ECO:0000256" key="1">
    <source>
        <dbReference type="ARBA" id="ARBA00022679"/>
    </source>
</evidence>
<dbReference type="Proteomes" id="UP000481417">
    <property type="component" value="Unassembled WGS sequence"/>
</dbReference>
<reference evidence="3 4" key="1">
    <citation type="submission" date="2019-11" db="EMBL/GenBank/DDBJ databases">
        <authorList>
            <person name="Lang L."/>
        </authorList>
    </citation>
    <scope>NUCLEOTIDE SEQUENCE [LARGE SCALE GENOMIC DNA]</scope>
    <source>
        <strain evidence="3 4">YIM 132242</strain>
    </source>
</reference>
<keyword evidence="1 3" id="KW-0808">Transferase</keyword>
<accession>A0A6L6HS44</accession>
<name>A0A6L6HS44_9RHOB</name>
<protein>
    <submittedName>
        <fullName evidence="3">Glycosyltransferase</fullName>
    </submittedName>
</protein>
<proteinExistence type="predicted"/>
<feature type="domain" description="Glycosyl transferase family 4" evidence="2">
    <location>
        <begin position="29"/>
        <end position="199"/>
    </location>
</feature>
<comment type="caution">
    <text evidence="3">The sequence shown here is derived from an EMBL/GenBank/DDBJ whole genome shotgun (WGS) entry which is preliminary data.</text>
</comment>
<dbReference type="GO" id="GO:0016757">
    <property type="term" value="F:glycosyltransferase activity"/>
    <property type="evidence" value="ECO:0007669"/>
    <property type="project" value="TreeGrafter"/>
</dbReference>
<dbReference type="Gene3D" id="3.40.50.2000">
    <property type="entry name" value="Glycogen Phosphorylase B"/>
    <property type="match status" value="2"/>
</dbReference>
<sequence length="402" mass="44056">MAGAPSILIIHDHFPGQFGALALHLAANGWDVTFATRTMPVINPGYRVVSFTPHRGPSSKTHPYAQPMDRAVLTGQAFARTGIALRNEGYRPHVIVCHSGWGAGLFAKDIFPEARLVSYAEWWYNSPGADIAFLAGSYPDVIDSGPDARMMERARNAHLALDLSSADACLCPTHFQAAQFPASIKRDLIVGHDGIDTSFFSPGPPEDPTLGGRVPDDARVVTFATRGMEPHRGFPEFMKAVPSIIAADRRIHVVIAGQNKVVYGPRSIRVRDWKAEALSTLNLDPARVVFTGALRVNEYRNLLRRSDAHVYLTVPFVLSWSMLEAMSAARRLVLSDTSPVREFAGTGQAILSAISPPSIADAVLEALDDVSDRSQRARDLIKDRIPLHDCLSFRQEVLSQFL</sequence>
<evidence type="ECO:0000259" key="2">
    <source>
        <dbReference type="Pfam" id="PF12000"/>
    </source>
</evidence>
<organism evidence="3 4">
    <name type="scientific">Paracoccus lichenicola</name>
    <dbReference type="NCBI Taxonomy" id="2665644"/>
    <lineage>
        <taxon>Bacteria</taxon>
        <taxon>Pseudomonadati</taxon>
        <taxon>Pseudomonadota</taxon>
        <taxon>Alphaproteobacteria</taxon>
        <taxon>Rhodobacterales</taxon>
        <taxon>Paracoccaceae</taxon>
        <taxon>Paracoccus</taxon>
    </lineage>
</organism>
<dbReference type="RefSeq" id="WP_154765206.1">
    <property type="nucleotide sequence ID" value="NZ_WMBT01000007.1"/>
</dbReference>
<evidence type="ECO:0000313" key="3">
    <source>
        <dbReference type="EMBL" id="MTE01142.1"/>
    </source>
</evidence>
<dbReference type="SUPFAM" id="SSF53756">
    <property type="entry name" value="UDP-Glycosyltransferase/glycogen phosphorylase"/>
    <property type="match status" value="1"/>
</dbReference>
<dbReference type="GO" id="GO:0009103">
    <property type="term" value="P:lipopolysaccharide biosynthetic process"/>
    <property type="evidence" value="ECO:0007669"/>
    <property type="project" value="TreeGrafter"/>
</dbReference>
<dbReference type="Pfam" id="PF12000">
    <property type="entry name" value="Glyco_trans_4_3"/>
    <property type="match status" value="1"/>
</dbReference>